<dbReference type="RefSeq" id="XP_062875391.1">
    <property type="nucleotide sequence ID" value="XM_063019321.1"/>
</dbReference>
<dbReference type="GO" id="GO:0046474">
    <property type="term" value="P:glycerophospholipid biosynthetic process"/>
    <property type="evidence" value="ECO:0007669"/>
    <property type="project" value="TreeGrafter"/>
</dbReference>
<dbReference type="EMBL" id="CP138894">
    <property type="protein sequence ID" value="WPK23004.1"/>
    <property type="molecule type" value="Genomic_DNA"/>
</dbReference>
<dbReference type="NCBIfam" id="TIGR01456">
    <property type="entry name" value="CECR5"/>
    <property type="match status" value="1"/>
</dbReference>
<dbReference type="Pfam" id="PF13242">
    <property type="entry name" value="Hydrolase_like"/>
    <property type="match status" value="1"/>
</dbReference>
<organism evidence="1 2">
    <name type="scientific">Australozyma saopauloensis</name>
    <dbReference type="NCBI Taxonomy" id="291208"/>
    <lineage>
        <taxon>Eukaryota</taxon>
        <taxon>Fungi</taxon>
        <taxon>Dikarya</taxon>
        <taxon>Ascomycota</taxon>
        <taxon>Saccharomycotina</taxon>
        <taxon>Pichiomycetes</taxon>
        <taxon>Metschnikowiaceae</taxon>
        <taxon>Australozyma</taxon>
    </lineage>
</organism>
<proteinExistence type="predicted"/>
<dbReference type="Gene3D" id="3.40.50.1000">
    <property type="entry name" value="HAD superfamily/HAD-like"/>
    <property type="match status" value="2"/>
</dbReference>
<dbReference type="InterPro" id="IPR006353">
    <property type="entry name" value="HAD-SF_hydro_IIA_CECR5"/>
</dbReference>
<dbReference type="NCBIfam" id="TIGR01460">
    <property type="entry name" value="HAD-SF-IIA"/>
    <property type="match status" value="1"/>
</dbReference>
<keyword evidence="2" id="KW-1185">Reference proteome</keyword>
<accession>A0AAX4H490</accession>
<dbReference type="InterPro" id="IPR006357">
    <property type="entry name" value="HAD-SF_hydro_IIA"/>
</dbReference>
<evidence type="ECO:0000313" key="1">
    <source>
        <dbReference type="EMBL" id="WPK23004.1"/>
    </source>
</evidence>
<dbReference type="AlphaFoldDB" id="A0AAX4H490"/>
<name>A0AAX4H490_9ASCO</name>
<sequence>MSLMIRSLLRTQYSLRGFRRYSVEAQSPIAFVFDIDGVLLRGKKPIPQAHEALSLLNDKKIPFILLTNGGGVTEQDRVKFLSEKLDIPLSKHQIVQSHTPMEAWARSEQFQRVLVVGGENDNSRTAALNYGFKDVVMPIDIVKAFPAASPHHRFTAKDFLEYAKDVDFLKPVDAILVFNDPRDMGTDIQIVSDMLNSVDGMVGTKRSIPVEIPEKPSIPIVFSNNDFLWANDYNLPRFGQGAFRMIIERLYTETNSLSKSQTLQSTILGKPFKLQHDYAHWVLIEWNKILHGHQEHDFRPQLGKAPENSPFKTLYMVGDNPESDIHGAINSNWESILLRTGVYKDEDWKSTKHRPTVGVFDNVLEGVKAVVGI</sequence>
<dbReference type="SUPFAM" id="SSF56784">
    <property type="entry name" value="HAD-like"/>
    <property type="match status" value="1"/>
</dbReference>
<dbReference type="InterPro" id="IPR036412">
    <property type="entry name" value="HAD-like_sf"/>
</dbReference>
<gene>
    <name evidence="1" type="ORF">PUMCH_000227</name>
</gene>
<dbReference type="InterPro" id="IPR023214">
    <property type="entry name" value="HAD_sf"/>
</dbReference>
<dbReference type="KEGG" id="asau:88171296"/>
<dbReference type="InterPro" id="IPR050324">
    <property type="entry name" value="CDP-alcohol_PTase-I"/>
</dbReference>
<dbReference type="Proteomes" id="UP001338582">
    <property type="component" value="Chromosome 1"/>
</dbReference>
<dbReference type="GO" id="GO:0005739">
    <property type="term" value="C:mitochondrion"/>
    <property type="evidence" value="ECO:0007669"/>
    <property type="project" value="TreeGrafter"/>
</dbReference>
<reference evidence="1 2" key="1">
    <citation type="submission" date="2023-10" db="EMBL/GenBank/DDBJ databases">
        <title>Draft Genome Sequence of Candida saopaulonensis from a very Premature Infant with Sepsis.</title>
        <authorList>
            <person name="Ning Y."/>
            <person name="Dai R."/>
            <person name="Xiao M."/>
            <person name="Xu Y."/>
            <person name="Yan Q."/>
            <person name="Zhang L."/>
        </authorList>
    </citation>
    <scope>NUCLEOTIDE SEQUENCE [LARGE SCALE GENOMIC DNA]</scope>
    <source>
        <strain evidence="1 2">19XY460</strain>
    </source>
</reference>
<protein>
    <submittedName>
        <fullName evidence="1">Uncharacterized protein</fullName>
    </submittedName>
</protein>
<evidence type="ECO:0000313" key="2">
    <source>
        <dbReference type="Proteomes" id="UP001338582"/>
    </source>
</evidence>
<dbReference type="GeneID" id="88171296"/>
<dbReference type="PANTHER" id="PTHR14269">
    <property type="entry name" value="CDP-DIACYLGLYCEROL--GLYCEROL-3-PHOSPHATE 3-PHOSPHATIDYLTRANSFERASE-RELATED"/>
    <property type="match status" value="1"/>
</dbReference>
<dbReference type="PANTHER" id="PTHR14269:SF57">
    <property type="entry name" value="SUPERFAMILY HYDROLASE, PUTATIVE (AFU_ORTHOLOGUE AFUA_2G02580)-RELATED"/>
    <property type="match status" value="1"/>
</dbReference>
<dbReference type="Pfam" id="PF13344">
    <property type="entry name" value="Hydrolase_6"/>
    <property type="match status" value="1"/>
</dbReference>